<keyword evidence="2" id="KW-0472">Membrane</keyword>
<name>W7ULW6_RUMFL</name>
<reference evidence="3 4" key="1">
    <citation type="journal article" date="2014" name="PLoS ONE">
        <title>Rumen cellulosomics: divergent fiber-degrading strategies revealed by comparative genome-wide analysis of six ruminococcal strains.</title>
        <authorList>
            <person name="Dassa B."/>
            <person name="Borovok I."/>
            <person name="Ruimy-Israeli V."/>
            <person name="Lamed R."/>
            <person name="Flint H.J."/>
            <person name="Duncan S.H."/>
            <person name="Henrissat B."/>
            <person name="Coutinho P."/>
            <person name="Morrison M."/>
            <person name="Mosoni P."/>
            <person name="Yeoman C.J."/>
            <person name="White B.A."/>
            <person name="Bayer E.A."/>
        </authorList>
    </citation>
    <scope>NUCLEOTIDE SEQUENCE [LARGE SCALE GENOMIC DNA]</scope>
    <source>
        <strain evidence="3 4">007c</strain>
    </source>
</reference>
<keyword evidence="2" id="KW-1133">Transmembrane helix</keyword>
<organism evidence="3 4">
    <name type="scientific">Ruminococcus flavefaciens 007c</name>
    <dbReference type="NCBI Taxonomy" id="1341157"/>
    <lineage>
        <taxon>Bacteria</taxon>
        <taxon>Bacillati</taxon>
        <taxon>Bacillota</taxon>
        <taxon>Clostridia</taxon>
        <taxon>Eubacteriales</taxon>
        <taxon>Oscillospiraceae</taxon>
        <taxon>Ruminococcus</taxon>
    </lineage>
</organism>
<dbReference type="OrthoDB" id="1819470at2"/>
<feature type="compositionally biased region" description="Low complexity" evidence="1">
    <location>
        <begin position="147"/>
        <end position="156"/>
    </location>
</feature>
<keyword evidence="2" id="KW-0812">Transmembrane</keyword>
<dbReference type="RefSeq" id="WP_037296692.1">
    <property type="nucleotide sequence ID" value="NZ_ATAX01000008.1"/>
</dbReference>
<keyword evidence="4" id="KW-1185">Reference proteome</keyword>
<feature type="transmembrane region" description="Helical" evidence="2">
    <location>
        <begin position="83"/>
        <end position="103"/>
    </location>
</feature>
<accession>W7ULW6</accession>
<evidence type="ECO:0000256" key="1">
    <source>
        <dbReference type="SAM" id="MobiDB-lite"/>
    </source>
</evidence>
<evidence type="ECO:0000313" key="4">
    <source>
        <dbReference type="Proteomes" id="UP000019365"/>
    </source>
</evidence>
<evidence type="ECO:0000313" key="3">
    <source>
        <dbReference type="EMBL" id="EWM54758.1"/>
    </source>
</evidence>
<dbReference type="Proteomes" id="UP000019365">
    <property type="component" value="Unassembled WGS sequence"/>
</dbReference>
<dbReference type="EMBL" id="ATAX01000008">
    <property type="protein sequence ID" value="EWM54758.1"/>
    <property type="molecule type" value="Genomic_DNA"/>
</dbReference>
<evidence type="ECO:0000256" key="2">
    <source>
        <dbReference type="SAM" id="Phobius"/>
    </source>
</evidence>
<protein>
    <submittedName>
        <fullName evidence="3">Uncharacterized protein</fullName>
    </submittedName>
</protein>
<proteinExistence type="predicted"/>
<dbReference type="PATRIC" id="fig|1341157.4.peg.372"/>
<dbReference type="AlphaFoldDB" id="W7ULW6"/>
<sequence length="455" mass="50323">MKDKKIFDILENAEYDSMKKLIDKCPEISDAQLDRIFSMSERKFRKMENGTERTEKDGNITMTENDTVQGVERSRRPVWLTPLSTAASMILIAGLVISSAVMISRNKHSVGGGSAPIPAVTATSSKVTGTTYVSTDKNGSRLTTTVTTASSEVTTAKSDTENEQSSSDSTEFIKPFTGNWTYQESSVNNLDAADSVINKGHVEIFGDATYKYTDNNGNTSTGTITKTTEDIGGTEIIKLDFSGDTFMANSAYYTESRPYELHFGNGYAARLLRDEHVNNTKTAAASYKTEYRKILEDFANSDAYNGLSAWDLYDLDNDGTPELLISVGDYHAASVRIYYYENGTAHPVCDTSGQMAHYGAYGYIMYCAAEQLLGTTDLHLGYYYTSMDRYSNHQILRIHSTGNDTGAVGKENTTYTVDNETVDEDTYNKMLDEFNSKNWVQIGGSYSFGDYSPLS</sequence>
<comment type="caution">
    <text evidence="3">The sequence shown here is derived from an EMBL/GenBank/DDBJ whole genome shotgun (WGS) entry which is preliminary data.</text>
</comment>
<feature type="region of interest" description="Disordered" evidence="1">
    <location>
        <begin position="147"/>
        <end position="170"/>
    </location>
</feature>
<gene>
    <name evidence="3" type="ORF">RF007C_10490</name>
</gene>